<evidence type="ECO:0000313" key="7">
    <source>
        <dbReference type="EMBL" id="CAI5437634.1"/>
    </source>
</evidence>
<evidence type="ECO:0000256" key="4">
    <source>
        <dbReference type="PROSITE-ProRule" id="PRU00322"/>
    </source>
</evidence>
<keyword evidence="2 4" id="KW-0863">Zinc-finger</keyword>
<name>A0A9P1I6G3_9PELO</name>
<protein>
    <recommendedName>
        <fullName evidence="6">RanBP2-type domain-containing protein</fullName>
    </recommendedName>
</protein>
<dbReference type="InterPro" id="IPR001876">
    <property type="entry name" value="Znf_RanBP2"/>
</dbReference>
<organism evidence="7 8">
    <name type="scientific">Caenorhabditis angaria</name>
    <dbReference type="NCBI Taxonomy" id="860376"/>
    <lineage>
        <taxon>Eukaryota</taxon>
        <taxon>Metazoa</taxon>
        <taxon>Ecdysozoa</taxon>
        <taxon>Nematoda</taxon>
        <taxon>Chromadorea</taxon>
        <taxon>Rhabditida</taxon>
        <taxon>Rhabditina</taxon>
        <taxon>Rhabditomorpha</taxon>
        <taxon>Rhabditoidea</taxon>
        <taxon>Rhabditidae</taxon>
        <taxon>Peloderinae</taxon>
        <taxon>Caenorhabditis</taxon>
    </lineage>
</organism>
<evidence type="ECO:0000313" key="8">
    <source>
        <dbReference type="Proteomes" id="UP001152747"/>
    </source>
</evidence>
<comment type="caution">
    <text evidence="7">The sequence shown here is derived from an EMBL/GenBank/DDBJ whole genome shotgun (WGS) entry which is preliminary data.</text>
</comment>
<evidence type="ECO:0000256" key="2">
    <source>
        <dbReference type="ARBA" id="ARBA00022771"/>
    </source>
</evidence>
<feature type="compositionally biased region" description="Pro residues" evidence="5">
    <location>
        <begin position="237"/>
        <end position="246"/>
    </location>
</feature>
<evidence type="ECO:0000256" key="5">
    <source>
        <dbReference type="SAM" id="MobiDB-lite"/>
    </source>
</evidence>
<reference evidence="7" key="1">
    <citation type="submission" date="2022-11" db="EMBL/GenBank/DDBJ databases">
        <authorList>
            <person name="Kikuchi T."/>
        </authorList>
    </citation>
    <scope>NUCLEOTIDE SEQUENCE</scope>
    <source>
        <strain evidence="7">PS1010</strain>
    </source>
</reference>
<proteinExistence type="predicted"/>
<keyword evidence="1" id="KW-0479">Metal-binding</keyword>
<keyword evidence="3" id="KW-0862">Zinc</keyword>
<evidence type="ECO:0000259" key="6">
    <source>
        <dbReference type="PROSITE" id="PS50199"/>
    </source>
</evidence>
<accession>A0A9P1I6G3</accession>
<feature type="domain" description="RanBP2-type" evidence="6">
    <location>
        <begin position="253"/>
        <end position="282"/>
    </location>
</feature>
<gene>
    <name evidence="7" type="ORF">CAMP_LOCUS271</name>
</gene>
<dbReference type="AlphaFoldDB" id="A0A9P1I6G3"/>
<dbReference type="PROSITE" id="PS50199">
    <property type="entry name" value="ZF_RANBP2_2"/>
    <property type="match status" value="1"/>
</dbReference>
<sequence>MEPGNIKKTSSCSSSGSWLNDLRNVPHKDIAKLTIFAKKKVEKAGRKLFNNDHHTATNTFVPSNILPHETSVAVPPPYPEGNFFGCGFPPLPTTSANNSNPPSYGWALNSDNNSSQPSSSALSLDIGIGDETAGSGLDYITNENMMNQDEMSYLKPINSELARKIEEQKRAYLNAKKRVEDEHIQLDILMNDDKHLSDFLNQMYPENGSLDIEAIRGKIIELNEKLEKARIKDSGRTPPPRPPPPRSTSQDSTTSNWKCSKCDAENVNNHYRCRKCDLPSRRIDPIESTNCKCENCS</sequence>
<dbReference type="PROSITE" id="PS01358">
    <property type="entry name" value="ZF_RANBP2_1"/>
    <property type="match status" value="1"/>
</dbReference>
<keyword evidence="8" id="KW-1185">Reference proteome</keyword>
<dbReference type="OrthoDB" id="5864098at2759"/>
<dbReference type="GO" id="GO:0008270">
    <property type="term" value="F:zinc ion binding"/>
    <property type="evidence" value="ECO:0007669"/>
    <property type="project" value="UniProtKB-KW"/>
</dbReference>
<evidence type="ECO:0000256" key="1">
    <source>
        <dbReference type="ARBA" id="ARBA00022723"/>
    </source>
</evidence>
<evidence type="ECO:0000256" key="3">
    <source>
        <dbReference type="ARBA" id="ARBA00022833"/>
    </source>
</evidence>
<dbReference type="EMBL" id="CANHGI010000001">
    <property type="protein sequence ID" value="CAI5437634.1"/>
    <property type="molecule type" value="Genomic_DNA"/>
</dbReference>
<dbReference type="Proteomes" id="UP001152747">
    <property type="component" value="Unassembled WGS sequence"/>
</dbReference>
<feature type="region of interest" description="Disordered" evidence="5">
    <location>
        <begin position="229"/>
        <end position="258"/>
    </location>
</feature>